<dbReference type="AlphaFoldDB" id="A0A5B7EMN1"/>
<feature type="region of interest" description="Disordered" evidence="1">
    <location>
        <begin position="117"/>
        <end position="140"/>
    </location>
</feature>
<gene>
    <name evidence="3" type="ORF">E2C01_029297</name>
</gene>
<keyword evidence="2" id="KW-1133">Transmembrane helix</keyword>
<proteinExistence type="predicted"/>
<keyword evidence="2" id="KW-0472">Membrane</keyword>
<keyword evidence="4" id="KW-1185">Reference proteome</keyword>
<reference evidence="3 4" key="1">
    <citation type="submission" date="2019-05" db="EMBL/GenBank/DDBJ databases">
        <title>Another draft genome of Portunus trituberculatus and its Hox gene families provides insights of decapod evolution.</title>
        <authorList>
            <person name="Jeong J.-H."/>
            <person name="Song I."/>
            <person name="Kim S."/>
            <person name="Choi T."/>
            <person name="Kim D."/>
            <person name="Ryu S."/>
            <person name="Kim W."/>
        </authorList>
    </citation>
    <scope>NUCLEOTIDE SEQUENCE [LARGE SCALE GENOMIC DNA]</scope>
    <source>
        <tissue evidence="3">Muscle</tissue>
    </source>
</reference>
<name>A0A5B7EMN1_PORTR</name>
<evidence type="ECO:0000313" key="3">
    <source>
        <dbReference type="EMBL" id="MPC35860.1"/>
    </source>
</evidence>
<comment type="caution">
    <text evidence="3">The sequence shown here is derived from an EMBL/GenBank/DDBJ whole genome shotgun (WGS) entry which is preliminary data.</text>
</comment>
<evidence type="ECO:0000313" key="4">
    <source>
        <dbReference type="Proteomes" id="UP000324222"/>
    </source>
</evidence>
<sequence length="193" mass="21877">MYFLLDGWSFFGYFWKLLFQSMSNNADSVTRAINKSKYVMSLRFYITFLLVSYAASDETVVRRSGNGQTPVKIWSINTELDMNQQTADVHVRGPKNVQTKHEDEGYIIRIHNSQQPETQNKNTAMKEGVSEDDPVPSTKRRPKVVAVIASSCCQGCEAPLAVHVLHRIAQVICMVVVVCMWVLLIVGVLMQFQ</sequence>
<evidence type="ECO:0000256" key="2">
    <source>
        <dbReference type="SAM" id="Phobius"/>
    </source>
</evidence>
<feature type="transmembrane region" description="Helical" evidence="2">
    <location>
        <begin position="168"/>
        <end position="190"/>
    </location>
</feature>
<protein>
    <submittedName>
        <fullName evidence="3">Uncharacterized protein</fullName>
    </submittedName>
</protein>
<dbReference type="EMBL" id="VSRR010003365">
    <property type="protein sequence ID" value="MPC35860.1"/>
    <property type="molecule type" value="Genomic_DNA"/>
</dbReference>
<organism evidence="3 4">
    <name type="scientific">Portunus trituberculatus</name>
    <name type="common">Swimming crab</name>
    <name type="synonym">Neptunus trituberculatus</name>
    <dbReference type="NCBI Taxonomy" id="210409"/>
    <lineage>
        <taxon>Eukaryota</taxon>
        <taxon>Metazoa</taxon>
        <taxon>Ecdysozoa</taxon>
        <taxon>Arthropoda</taxon>
        <taxon>Crustacea</taxon>
        <taxon>Multicrustacea</taxon>
        <taxon>Malacostraca</taxon>
        <taxon>Eumalacostraca</taxon>
        <taxon>Eucarida</taxon>
        <taxon>Decapoda</taxon>
        <taxon>Pleocyemata</taxon>
        <taxon>Brachyura</taxon>
        <taxon>Eubrachyura</taxon>
        <taxon>Portunoidea</taxon>
        <taxon>Portunidae</taxon>
        <taxon>Portuninae</taxon>
        <taxon>Portunus</taxon>
    </lineage>
</organism>
<accession>A0A5B7EMN1</accession>
<dbReference type="Proteomes" id="UP000324222">
    <property type="component" value="Unassembled WGS sequence"/>
</dbReference>
<evidence type="ECO:0000256" key="1">
    <source>
        <dbReference type="SAM" id="MobiDB-lite"/>
    </source>
</evidence>
<keyword evidence="2" id="KW-0812">Transmembrane</keyword>